<name>A0AB39YFD9_9ACTN</name>
<evidence type="ECO:0000313" key="1">
    <source>
        <dbReference type="EMBL" id="XDV68186.1"/>
    </source>
</evidence>
<sequence>MALEAAVPGLADLRRVEPARIDWVVVETALETALPPDFKLLAEQYPLLQFGDYMSFHTPQPGTEEAWARALAEEREDAADLLDVDELSDLLAVYPEPGGLLIWGSSIDGDTFLWTTAGSGSEEWQVTVASHNGDWWHYTAGAVQFTADLISGAVEPWGLPRVRPEVITIGGEA</sequence>
<organism evidence="1">
    <name type="scientific">Streptomyces sp. R33</name>
    <dbReference type="NCBI Taxonomy" id="3238629"/>
    <lineage>
        <taxon>Bacteria</taxon>
        <taxon>Bacillati</taxon>
        <taxon>Actinomycetota</taxon>
        <taxon>Actinomycetes</taxon>
        <taxon>Kitasatosporales</taxon>
        <taxon>Streptomycetaceae</taxon>
        <taxon>Streptomyces</taxon>
    </lineage>
</organism>
<protein>
    <submittedName>
        <fullName evidence="1">SMI1/KNR4 family protein</fullName>
    </submittedName>
</protein>
<gene>
    <name evidence="1" type="ORF">AB5J51_37280</name>
</gene>
<dbReference type="SUPFAM" id="SSF160631">
    <property type="entry name" value="SMI1/KNR4-like"/>
    <property type="match status" value="1"/>
</dbReference>
<dbReference type="EMBL" id="CP165727">
    <property type="protein sequence ID" value="XDV68186.1"/>
    <property type="molecule type" value="Genomic_DNA"/>
</dbReference>
<dbReference type="RefSeq" id="WP_369779765.1">
    <property type="nucleotide sequence ID" value="NZ_CP165727.1"/>
</dbReference>
<accession>A0AB39YFD9</accession>
<proteinExistence type="predicted"/>
<dbReference type="InterPro" id="IPR037883">
    <property type="entry name" value="Knr4/Smi1-like_sf"/>
</dbReference>
<dbReference type="AlphaFoldDB" id="A0AB39YFD9"/>
<reference evidence="1" key="1">
    <citation type="submission" date="2024-08" db="EMBL/GenBank/DDBJ databases">
        <authorList>
            <person name="Yu S.T."/>
        </authorList>
    </citation>
    <scope>NUCLEOTIDE SEQUENCE</scope>
    <source>
        <strain evidence="1">R33</strain>
    </source>
</reference>